<dbReference type="STRING" id="1798676.A3B90_00325"/>
<organism evidence="2 3">
    <name type="scientific">Candidatus Magasanikbacteria bacterium RIFCSPHIGHO2_02_FULL_41_13</name>
    <dbReference type="NCBI Taxonomy" id="1798676"/>
    <lineage>
        <taxon>Bacteria</taxon>
        <taxon>Candidatus Magasanikiibacteriota</taxon>
    </lineage>
</organism>
<gene>
    <name evidence="2" type="ORF">A3B90_00325</name>
</gene>
<dbReference type="EMBL" id="MFPX01000018">
    <property type="protein sequence ID" value="OGH66441.1"/>
    <property type="molecule type" value="Genomic_DNA"/>
</dbReference>
<accession>A0A1F6M458</accession>
<dbReference type="Pfam" id="PF02826">
    <property type="entry name" value="2-Hacid_dh_C"/>
    <property type="match status" value="1"/>
</dbReference>
<sequence>MEDLETSIQNIKKGFDASSKEKLLCLSTTANLNNPDVFFGGIRETTTSIAGNIIVRTLDTIEYIIETFDGYVSYFLIDCEIKNEVPNLEAYALTRIHKSKILVYKPNDFTVASLDMLLACTRGSLRGKKVAIVGLGNVGAKIALQLCERGANILVYERAQERMKAVIVGLNITKRSDTEIVGFSTLLDAVQNADIVLGCTPGIPAIDEKVIECIKENAMIIDVGNGTLTENGIIEAKKRNMEIHVLSSFGGYIGMIENWLFQRKMLEGIRQKKFEGFAVIVPGILGARYDILVDSIENITRVIGLCDGKGDIMPIAEAKKFLQEVQETPENKDTLETIKQLYL</sequence>
<evidence type="ECO:0000313" key="3">
    <source>
        <dbReference type="Proteomes" id="UP000178742"/>
    </source>
</evidence>
<comment type="caution">
    <text evidence="2">The sequence shown here is derived from an EMBL/GenBank/DDBJ whole genome shotgun (WGS) entry which is preliminary data.</text>
</comment>
<dbReference type="Gene3D" id="3.40.50.720">
    <property type="entry name" value="NAD(P)-binding Rossmann-like Domain"/>
    <property type="match status" value="1"/>
</dbReference>
<dbReference type="GO" id="GO:0050661">
    <property type="term" value="F:NADP binding"/>
    <property type="evidence" value="ECO:0007669"/>
    <property type="project" value="InterPro"/>
</dbReference>
<evidence type="ECO:0000259" key="1">
    <source>
        <dbReference type="Pfam" id="PF02826"/>
    </source>
</evidence>
<dbReference type="Proteomes" id="UP000178742">
    <property type="component" value="Unassembled WGS sequence"/>
</dbReference>
<dbReference type="AlphaFoldDB" id="A0A1F6M458"/>
<evidence type="ECO:0000313" key="2">
    <source>
        <dbReference type="EMBL" id="OGH66441.1"/>
    </source>
</evidence>
<reference evidence="2 3" key="1">
    <citation type="journal article" date="2016" name="Nat. Commun.">
        <title>Thousands of microbial genomes shed light on interconnected biogeochemical processes in an aquifer system.</title>
        <authorList>
            <person name="Anantharaman K."/>
            <person name="Brown C.T."/>
            <person name="Hug L.A."/>
            <person name="Sharon I."/>
            <person name="Castelle C.J."/>
            <person name="Probst A.J."/>
            <person name="Thomas B.C."/>
            <person name="Singh A."/>
            <person name="Wilkins M.J."/>
            <person name="Karaoz U."/>
            <person name="Brodie E.L."/>
            <person name="Williams K.H."/>
            <person name="Hubbard S.S."/>
            <person name="Banfield J.F."/>
        </authorList>
    </citation>
    <scope>NUCLEOTIDE SEQUENCE [LARGE SCALE GENOMIC DNA]</scope>
</reference>
<dbReference type="SUPFAM" id="SSF51735">
    <property type="entry name" value="NAD(P)-binding Rossmann-fold domains"/>
    <property type="match status" value="1"/>
</dbReference>
<dbReference type="InterPro" id="IPR036291">
    <property type="entry name" value="NAD(P)-bd_dom_sf"/>
</dbReference>
<proteinExistence type="predicted"/>
<feature type="domain" description="D-isomer specific 2-hydroxyacid dehydrogenase NAD-binding" evidence="1">
    <location>
        <begin position="124"/>
        <end position="231"/>
    </location>
</feature>
<name>A0A1F6M458_9BACT</name>
<dbReference type="InterPro" id="IPR006140">
    <property type="entry name" value="D-isomer_DH_NAD-bd"/>
</dbReference>
<protein>
    <recommendedName>
        <fullName evidence="1">D-isomer specific 2-hydroxyacid dehydrogenase NAD-binding domain-containing protein</fullName>
    </recommendedName>
</protein>